<dbReference type="PANTHER" id="PTHR32440">
    <property type="entry name" value="PHOSPHATASE DCR2-RELATED-RELATED"/>
    <property type="match status" value="1"/>
</dbReference>
<dbReference type="GO" id="GO:0016788">
    <property type="term" value="F:hydrolase activity, acting on ester bonds"/>
    <property type="evidence" value="ECO:0007669"/>
    <property type="project" value="TreeGrafter"/>
</dbReference>
<feature type="domain" description="Calcineurin-like phosphoesterase" evidence="2">
    <location>
        <begin position="57"/>
        <end position="115"/>
    </location>
</feature>
<keyword evidence="1" id="KW-0732">Signal</keyword>
<reference evidence="3 4" key="1">
    <citation type="submission" date="2019-01" db="EMBL/GenBank/DDBJ databases">
        <title>Draft genome sequence of Psathyrella aberdarensis IHI B618.</title>
        <authorList>
            <person name="Buettner E."/>
            <person name="Kellner H."/>
        </authorList>
    </citation>
    <scope>NUCLEOTIDE SEQUENCE [LARGE SCALE GENOMIC DNA]</scope>
    <source>
        <strain evidence="3 4">IHI B618</strain>
    </source>
</reference>
<keyword evidence="4" id="KW-1185">Reference proteome</keyword>
<sequence length="315" mass="34625">MIKPNLAVKLALLATCFAQTSASPVQHSLRPGISVDEVDPYPSLGKPRVAFKPDGTFKITIFSDLHFGENPWDDWGPKQDANSIKLMNTVLSDEKPDYVVINGDLITGENTFKENATTLIDQIVGPLNNAKVPFSTTHGVYNTKSDDSDATPALILWFFDSRETARMEEAWGPAEQRGALAFMHIPPHPIRDLQATISPEKNPGLNADKLGSGSVQNPQDEPFWNTLTSKIPNLHAIVSGHDHGNEWCARDAATDVVFCFNKHSGYGGYGQAGWGYGVRDIVFKSLDPQVPPETWIRLEAGETRAHVTLNSDYGR</sequence>
<dbReference type="OrthoDB" id="783096at2759"/>
<organism evidence="3 4">
    <name type="scientific">Candolleomyces aberdarensis</name>
    <dbReference type="NCBI Taxonomy" id="2316362"/>
    <lineage>
        <taxon>Eukaryota</taxon>
        <taxon>Fungi</taxon>
        <taxon>Dikarya</taxon>
        <taxon>Basidiomycota</taxon>
        <taxon>Agaricomycotina</taxon>
        <taxon>Agaricomycetes</taxon>
        <taxon>Agaricomycetidae</taxon>
        <taxon>Agaricales</taxon>
        <taxon>Agaricineae</taxon>
        <taxon>Psathyrellaceae</taxon>
        <taxon>Candolleomyces</taxon>
    </lineage>
</organism>
<feature type="signal peptide" evidence="1">
    <location>
        <begin position="1"/>
        <end position="22"/>
    </location>
</feature>
<name>A0A4Q2D3V0_9AGAR</name>
<evidence type="ECO:0000313" key="4">
    <source>
        <dbReference type="Proteomes" id="UP000290288"/>
    </source>
</evidence>
<accession>A0A4Q2D3V0</accession>
<evidence type="ECO:0000313" key="3">
    <source>
        <dbReference type="EMBL" id="RXW13709.1"/>
    </source>
</evidence>
<evidence type="ECO:0000256" key="1">
    <source>
        <dbReference type="SAM" id="SignalP"/>
    </source>
</evidence>
<dbReference type="PANTHER" id="PTHR32440:SF11">
    <property type="entry name" value="METALLOPHOSPHOESTERASE DOMAIN-CONTAINING PROTEIN"/>
    <property type="match status" value="1"/>
</dbReference>
<protein>
    <recommendedName>
        <fullName evidence="2">Calcineurin-like phosphoesterase domain-containing protein</fullName>
    </recommendedName>
</protein>
<dbReference type="Proteomes" id="UP000290288">
    <property type="component" value="Unassembled WGS sequence"/>
</dbReference>
<dbReference type="CDD" id="cd07383">
    <property type="entry name" value="MPP_Dcr2"/>
    <property type="match status" value="1"/>
</dbReference>
<comment type="caution">
    <text evidence="3">The sequence shown here is derived from an EMBL/GenBank/DDBJ whole genome shotgun (WGS) entry which is preliminary data.</text>
</comment>
<evidence type="ECO:0000259" key="2">
    <source>
        <dbReference type="Pfam" id="PF00149"/>
    </source>
</evidence>
<feature type="chain" id="PRO_5020940065" description="Calcineurin-like phosphoesterase domain-containing protein" evidence="1">
    <location>
        <begin position="23"/>
        <end position="315"/>
    </location>
</feature>
<dbReference type="GO" id="GO:0005737">
    <property type="term" value="C:cytoplasm"/>
    <property type="evidence" value="ECO:0007669"/>
    <property type="project" value="TreeGrafter"/>
</dbReference>
<dbReference type="InterPro" id="IPR029052">
    <property type="entry name" value="Metallo-depent_PP-like"/>
</dbReference>
<dbReference type="STRING" id="2316362.A0A4Q2D3V0"/>
<dbReference type="Gene3D" id="3.60.21.10">
    <property type="match status" value="1"/>
</dbReference>
<dbReference type="AlphaFoldDB" id="A0A4Q2D3V0"/>
<dbReference type="InterPro" id="IPR004843">
    <property type="entry name" value="Calcineurin-like_PHP"/>
</dbReference>
<dbReference type="SUPFAM" id="SSF56300">
    <property type="entry name" value="Metallo-dependent phosphatases"/>
    <property type="match status" value="1"/>
</dbReference>
<dbReference type="EMBL" id="SDEE01000849">
    <property type="protein sequence ID" value="RXW13709.1"/>
    <property type="molecule type" value="Genomic_DNA"/>
</dbReference>
<dbReference type="Pfam" id="PF00149">
    <property type="entry name" value="Metallophos"/>
    <property type="match status" value="1"/>
</dbReference>
<gene>
    <name evidence="3" type="ORF">EST38_g12145</name>
</gene>
<proteinExistence type="predicted"/>